<dbReference type="Pfam" id="PF06912">
    <property type="entry name" value="DUF1275"/>
    <property type="match status" value="1"/>
</dbReference>
<organism evidence="2 3">
    <name type="scientific">Skermanella stibiiresistens SB22</name>
    <dbReference type="NCBI Taxonomy" id="1385369"/>
    <lineage>
        <taxon>Bacteria</taxon>
        <taxon>Pseudomonadati</taxon>
        <taxon>Pseudomonadota</taxon>
        <taxon>Alphaproteobacteria</taxon>
        <taxon>Rhodospirillales</taxon>
        <taxon>Azospirillaceae</taxon>
        <taxon>Skermanella</taxon>
    </lineage>
</organism>
<proteinExistence type="predicted"/>
<dbReference type="InterPro" id="IPR010699">
    <property type="entry name" value="DUF1275"/>
</dbReference>
<dbReference type="PANTHER" id="PTHR37314">
    <property type="entry name" value="SLR0142 PROTEIN"/>
    <property type="match status" value="1"/>
</dbReference>
<dbReference type="RefSeq" id="WP_051513452.1">
    <property type="nucleotide sequence ID" value="NZ_AVFL01000032.1"/>
</dbReference>
<evidence type="ECO:0000313" key="2">
    <source>
        <dbReference type="EMBL" id="EWY36983.1"/>
    </source>
</evidence>
<name>W9GZS1_9PROT</name>
<comment type="caution">
    <text evidence="2">The sequence shown here is derived from an EMBL/GenBank/DDBJ whole genome shotgun (WGS) entry which is preliminary data.</text>
</comment>
<dbReference type="Proteomes" id="UP000019486">
    <property type="component" value="Unassembled WGS sequence"/>
</dbReference>
<dbReference type="PANTHER" id="PTHR37314:SF4">
    <property type="entry name" value="UPF0700 TRANSMEMBRANE PROTEIN YOAK"/>
    <property type="match status" value="1"/>
</dbReference>
<dbReference type="EMBL" id="AVFL01000032">
    <property type="protein sequence ID" value="EWY36983.1"/>
    <property type="molecule type" value="Genomic_DNA"/>
</dbReference>
<feature type="transmembrane region" description="Helical" evidence="1">
    <location>
        <begin position="183"/>
        <end position="201"/>
    </location>
</feature>
<reference evidence="2 3" key="1">
    <citation type="submission" date="2013-08" db="EMBL/GenBank/DDBJ databases">
        <title>The genome sequence of Skermanella stibiiresistens.</title>
        <authorList>
            <person name="Zhu W."/>
            <person name="Wang G."/>
        </authorList>
    </citation>
    <scope>NUCLEOTIDE SEQUENCE [LARGE SCALE GENOMIC DNA]</scope>
    <source>
        <strain evidence="2 3">SB22</strain>
    </source>
</reference>
<keyword evidence="1" id="KW-1133">Transmembrane helix</keyword>
<dbReference type="PATRIC" id="fig|1385369.3.peg.5939"/>
<dbReference type="STRING" id="1385369.N825_21990"/>
<accession>W9GZS1</accession>
<feature type="transmembrane region" description="Helical" evidence="1">
    <location>
        <begin position="120"/>
        <end position="141"/>
    </location>
</feature>
<evidence type="ECO:0000256" key="1">
    <source>
        <dbReference type="SAM" id="Phobius"/>
    </source>
</evidence>
<evidence type="ECO:0008006" key="4">
    <source>
        <dbReference type="Google" id="ProtNLM"/>
    </source>
</evidence>
<feature type="transmembrane region" description="Helical" evidence="1">
    <location>
        <begin position="12"/>
        <end position="34"/>
    </location>
</feature>
<evidence type="ECO:0000313" key="3">
    <source>
        <dbReference type="Proteomes" id="UP000019486"/>
    </source>
</evidence>
<keyword evidence="1" id="KW-0812">Transmembrane</keyword>
<keyword evidence="3" id="KW-1185">Reference proteome</keyword>
<feature type="transmembrane region" description="Helical" evidence="1">
    <location>
        <begin position="93"/>
        <end position="114"/>
    </location>
</feature>
<keyword evidence="1" id="KW-0472">Membrane</keyword>
<sequence>MSPTPIADNPEFGRLAVILAWISGFVDAVGYVLLDHIFTANMTGNTVLLGIDLAEGNWTEATRHAATIPLFILGAFIGATLLDGLLRTRFGRGIIFGLETIMIGGFWLIGWWYAEDPTGGWRYHVMLALLTVSMGMHTVVLPRVAGKVVRTTFVTGTLTSLAEEAATGLAGRSRDASAAQHRIVLAATWTAYLLGALAGGVAVRATGFTSVIFPVTLLAALALFDAGSSHAEKRGEDGRA</sequence>
<feature type="transmembrane region" description="Helical" evidence="1">
    <location>
        <begin position="207"/>
        <end position="224"/>
    </location>
</feature>
<protein>
    <recommendedName>
        <fullName evidence="4">DUF1275 domain-containing protein</fullName>
    </recommendedName>
</protein>
<feature type="transmembrane region" description="Helical" evidence="1">
    <location>
        <begin position="66"/>
        <end position="86"/>
    </location>
</feature>
<gene>
    <name evidence="2" type="ORF">N825_21990</name>
</gene>
<dbReference type="AlphaFoldDB" id="W9GZS1"/>